<reference evidence="2" key="1">
    <citation type="submission" date="2006-10" db="EMBL/GenBank/DDBJ databases">
        <title>Complete sequence of Solibacter usitatus Ellin6076.</title>
        <authorList>
            <consortium name="US DOE Joint Genome Institute"/>
            <person name="Copeland A."/>
            <person name="Lucas S."/>
            <person name="Lapidus A."/>
            <person name="Barry K."/>
            <person name="Detter J.C."/>
            <person name="Glavina del Rio T."/>
            <person name="Hammon N."/>
            <person name="Israni S."/>
            <person name="Dalin E."/>
            <person name="Tice H."/>
            <person name="Pitluck S."/>
            <person name="Thompson L.S."/>
            <person name="Brettin T."/>
            <person name="Bruce D."/>
            <person name="Han C."/>
            <person name="Tapia R."/>
            <person name="Gilna P."/>
            <person name="Schmutz J."/>
            <person name="Larimer F."/>
            <person name="Land M."/>
            <person name="Hauser L."/>
            <person name="Kyrpides N."/>
            <person name="Mikhailova N."/>
            <person name="Janssen P.H."/>
            <person name="Kuske C.R."/>
            <person name="Richardson P."/>
        </authorList>
    </citation>
    <scope>NUCLEOTIDE SEQUENCE</scope>
    <source>
        <strain evidence="2">Ellin6076</strain>
    </source>
</reference>
<accession>Q01XI7</accession>
<protein>
    <recommendedName>
        <fullName evidence="3">PEP-CTERM protein-sorting domain-containing protein</fullName>
    </recommendedName>
</protein>
<dbReference type="AlphaFoldDB" id="Q01XI7"/>
<keyword evidence="1" id="KW-0732">Signal</keyword>
<feature type="chain" id="PRO_5004163575" description="PEP-CTERM protein-sorting domain-containing protein" evidence="1">
    <location>
        <begin position="24"/>
        <end position="230"/>
    </location>
</feature>
<dbReference type="HOGENOM" id="CLU_1204153_0_0_0"/>
<dbReference type="KEGG" id="sus:Acid_4669"/>
<name>Q01XI7_SOLUE</name>
<gene>
    <name evidence="2" type="ordered locus">Acid_4669</name>
</gene>
<dbReference type="EMBL" id="CP000473">
    <property type="protein sequence ID" value="ABJ85628.1"/>
    <property type="molecule type" value="Genomic_DNA"/>
</dbReference>
<evidence type="ECO:0008006" key="3">
    <source>
        <dbReference type="Google" id="ProtNLM"/>
    </source>
</evidence>
<sequence precursor="true">MIKKNAVLLALAVGALGCSPALANFDYTYKTTGTGTAGSAEFVLNGTSLQVIVTNLNGSITVPADLIHGVSFTPSAGSLTTTTHPTAVSYATTAGVNSWDCTGATCVNNTTLALPAATAWDLFHTSTYQVDDLAGSSKPGIGNVNVFGVTPPPGGIGNSNFNPIVNATTFTFTVSSDFDMSKAPSSVGLLFGTTGAITPGDTFTPEPGYYLVLSLGLSGLVLFRRRRGTA</sequence>
<dbReference type="InParanoid" id="Q01XI7"/>
<dbReference type="PROSITE" id="PS51257">
    <property type="entry name" value="PROKAR_LIPOPROTEIN"/>
    <property type="match status" value="1"/>
</dbReference>
<dbReference type="NCBIfam" id="TIGR02595">
    <property type="entry name" value="PEP_CTERM"/>
    <property type="match status" value="1"/>
</dbReference>
<evidence type="ECO:0000256" key="1">
    <source>
        <dbReference type="SAM" id="SignalP"/>
    </source>
</evidence>
<proteinExistence type="predicted"/>
<feature type="signal peptide" evidence="1">
    <location>
        <begin position="1"/>
        <end position="23"/>
    </location>
</feature>
<evidence type="ECO:0000313" key="2">
    <source>
        <dbReference type="EMBL" id="ABJ85628.1"/>
    </source>
</evidence>
<organism evidence="2">
    <name type="scientific">Solibacter usitatus (strain Ellin6076)</name>
    <dbReference type="NCBI Taxonomy" id="234267"/>
    <lineage>
        <taxon>Bacteria</taxon>
        <taxon>Pseudomonadati</taxon>
        <taxon>Acidobacteriota</taxon>
        <taxon>Terriglobia</taxon>
        <taxon>Bryobacterales</taxon>
        <taxon>Solibacteraceae</taxon>
        <taxon>Candidatus Solibacter</taxon>
    </lineage>
</organism>
<dbReference type="InterPro" id="IPR013424">
    <property type="entry name" value="Ice-binding_C"/>
</dbReference>